<dbReference type="RefSeq" id="WP_146316941.1">
    <property type="nucleotide sequence ID" value="NZ_VCQV01000014.1"/>
</dbReference>
<evidence type="ECO:0000313" key="1">
    <source>
        <dbReference type="EMBL" id="TWP36099.1"/>
    </source>
</evidence>
<reference evidence="1 2" key="2">
    <citation type="submission" date="2019-08" db="EMBL/GenBank/DDBJ databases">
        <title>Jejuicoccus antrihumi gen. nov., sp. nov., a new member of the family Dermacoccaceae isolated from a cave.</title>
        <authorList>
            <person name="Schumann P."/>
            <person name="Kim I.S."/>
        </authorList>
    </citation>
    <scope>NUCLEOTIDE SEQUENCE [LARGE SCALE GENOMIC DNA]</scope>
    <source>
        <strain evidence="1 2">C5-26</strain>
    </source>
</reference>
<dbReference type="SUPFAM" id="SSF52833">
    <property type="entry name" value="Thioredoxin-like"/>
    <property type="match status" value="1"/>
</dbReference>
<dbReference type="Gene3D" id="3.40.30.10">
    <property type="entry name" value="Glutaredoxin"/>
    <property type="match status" value="1"/>
</dbReference>
<dbReference type="InterPro" id="IPR036249">
    <property type="entry name" value="Thioredoxin-like_sf"/>
</dbReference>
<dbReference type="InterPro" id="IPR053977">
    <property type="entry name" value="Rv2466c-like"/>
</dbReference>
<accession>A0A563E151</accession>
<dbReference type="AlphaFoldDB" id="A0A563E151"/>
<comment type="caution">
    <text evidence="1">The sequence shown here is derived from an EMBL/GenBank/DDBJ whole genome shotgun (WGS) entry which is preliminary data.</text>
</comment>
<dbReference type="Proteomes" id="UP000320244">
    <property type="component" value="Unassembled WGS sequence"/>
</dbReference>
<gene>
    <name evidence="1" type="ORF">FGL98_11670</name>
</gene>
<dbReference type="OrthoDB" id="4125991at2"/>
<name>A0A563E151_9MICO</name>
<dbReference type="Pfam" id="PF22234">
    <property type="entry name" value="Rv2466c-like"/>
    <property type="match status" value="1"/>
</dbReference>
<keyword evidence="2" id="KW-1185">Reference proteome</keyword>
<reference evidence="1 2" key="1">
    <citation type="submission" date="2019-05" db="EMBL/GenBank/DDBJ databases">
        <authorList>
            <person name="Lee S.D."/>
        </authorList>
    </citation>
    <scope>NUCLEOTIDE SEQUENCE [LARGE SCALE GENOMIC DNA]</scope>
    <source>
        <strain evidence="1 2">C5-26</strain>
    </source>
</reference>
<proteinExistence type="predicted"/>
<protein>
    <recommendedName>
        <fullName evidence="3">DSBA-like thioredoxin domain-containing protein</fullName>
    </recommendedName>
</protein>
<evidence type="ECO:0008006" key="3">
    <source>
        <dbReference type="Google" id="ProtNLM"/>
    </source>
</evidence>
<dbReference type="CDD" id="cd02972">
    <property type="entry name" value="DsbA_family"/>
    <property type="match status" value="1"/>
</dbReference>
<evidence type="ECO:0000313" key="2">
    <source>
        <dbReference type="Proteomes" id="UP000320244"/>
    </source>
</evidence>
<dbReference type="EMBL" id="VCQV01000014">
    <property type="protein sequence ID" value="TWP36099.1"/>
    <property type="molecule type" value="Genomic_DNA"/>
</dbReference>
<sequence length="245" mass="27574">MTSTDIRFYFDPVCPFCWLTSKWIRMVQVERDLTVDWRFISLRLINSHIDYDAHFPPEYEAGHTAGLRLLRVAARARAEHGRAAMDPLQAAFGKHIFDTPPPTDVAGEQENRERRGTRAFVEPILREAGLPLDLADALGDESWDAEIRADGDEALALTGKDVGTPIIHFEPPEGVAFFGPVISRLPEQEHAGELWDHVVGLARFPGFAELKRSMREQPQLVGFGVETGTIGKQEDWHAGSRRQHK</sequence>
<organism evidence="1 2">
    <name type="scientific">Leekyejoonella antrihumi</name>
    <dbReference type="NCBI Taxonomy" id="1660198"/>
    <lineage>
        <taxon>Bacteria</taxon>
        <taxon>Bacillati</taxon>
        <taxon>Actinomycetota</taxon>
        <taxon>Actinomycetes</taxon>
        <taxon>Micrococcales</taxon>
        <taxon>Dermacoccaceae</taxon>
        <taxon>Leekyejoonella</taxon>
    </lineage>
</organism>